<dbReference type="Proteomes" id="UP000535406">
    <property type="component" value="Unassembled WGS sequence"/>
</dbReference>
<evidence type="ECO:0000313" key="1">
    <source>
        <dbReference type="EMBL" id="MBB5041929.1"/>
    </source>
</evidence>
<organism evidence="1 2">
    <name type="scientific">Shinella fusca</name>
    <dbReference type="NCBI Taxonomy" id="544480"/>
    <lineage>
        <taxon>Bacteria</taxon>
        <taxon>Pseudomonadati</taxon>
        <taxon>Pseudomonadota</taxon>
        <taxon>Alphaproteobacteria</taxon>
        <taxon>Hyphomicrobiales</taxon>
        <taxon>Rhizobiaceae</taxon>
        <taxon>Shinella</taxon>
    </lineage>
</organism>
<accession>A0A7W8DTG4</accession>
<sequence>MTMWQFMAAVDGYIKANSTDEPGKLDGGEVDEIWEWLQGKG</sequence>
<dbReference type="RefSeq" id="WP_281396975.1">
    <property type="nucleotide sequence ID" value="NZ_JACHIK010000003.1"/>
</dbReference>
<protein>
    <submittedName>
        <fullName evidence="1">Uncharacterized protein</fullName>
    </submittedName>
</protein>
<comment type="caution">
    <text evidence="1">The sequence shown here is derived from an EMBL/GenBank/DDBJ whole genome shotgun (WGS) entry which is preliminary data.</text>
</comment>
<evidence type="ECO:0000313" key="2">
    <source>
        <dbReference type="Proteomes" id="UP000535406"/>
    </source>
</evidence>
<dbReference type="AlphaFoldDB" id="A0A7W8DTG4"/>
<gene>
    <name evidence="1" type="ORF">HNQ66_001312</name>
</gene>
<proteinExistence type="predicted"/>
<reference evidence="1 2" key="1">
    <citation type="submission" date="2020-08" db="EMBL/GenBank/DDBJ databases">
        <title>Genomic Encyclopedia of Type Strains, Phase IV (KMG-IV): sequencing the most valuable type-strain genomes for metagenomic binning, comparative biology and taxonomic classification.</title>
        <authorList>
            <person name="Goeker M."/>
        </authorList>
    </citation>
    <scope>NUCLEOTIDE SEQUENCE [LARGE SCALE GENOMIC DNA]</scope>
    <source>
        <strain evidence="1 2">DSM 21319</strain>
    </source>
</reference>
<keyword evidence="2" id="KW-1185">Reference proteome</keyword>
<dbReference type="EMBL" id="JACHIK010000003">
    <property type="protein sequence ID" value="MBB5041929.1"/>
    <property type="molecule type" value="Genomic_DNA"/>
</dbReference>
<name>A0A7W8DTG4_9HYPH</name>